<proteinExistence type="predicted"/>
<comment type="caution">
    <text evidence="1">The sequence shown here is derived from an EMBL/GenBank/DDBJ whole genome shotgun (WGS) entry which is preliminary data.</text>
</comment>
<dbReference type="AlphaFoldDB" id="A0A8H3LHB7"/>
<organism evidence="1 2">
    <name type="scientific">Rhizophagus clarus</name>
    <dbReference type="NCBI Taxonomy" id="94130"/>
    <lineage>
        <taxon>Eukaryota</taxon>
        <taxon>Fungi</taxon>
        <taxon>Fungi incertae sedis</taxon>
        <taxon>Mucoromycota</taxon>
        <taxon>Glomeromycotina</taxon>
        <taxon>Glomeromycetes</taxon>
        <taxon>Glomerales</taxon>
        <taxon>Glomeraceae</taxon>
        <taxon>Rhizophagus</taxon>
    </lineage>
</organism>
<accession>A0A8H3LHB7</accession>
<reference evidence="1" key="1">
    <citation type="submission" date="2019-10" db="EMBL/GenBank/DDBJ databases">
        <title>Conservation and host-specific expression of non-tandemly repeated heterogenous ribosome RNA gene in arbuscular mycorrhizal fungi.</title>
        <authorList>
            <person name="Maeda T."/>
            <person name="Kobayashi Y."/>
            <person name="Nakagawa T."/>
            <person name="Ezawa T."/>
            <person name="Yamaguchi K."/>
            <person name="Bino T."/>
            <person name="Nishimoto Y."/>
            <person name="Shigenobu S."/>
            <person name="Kawaguchi M."/>
        </authorList>
    </citation>
    <scope>NUCLEOTIDE SEQUENCE</scope>
    <source>
        <strain evidence="1">HR1</strain>
    </source>
</reference>
<evidence type="ECO:0000313" key="1">
    <source>
        <dbReference type="EMBL" id="GES86621.1"/>
    </source>
</evidence>
<sequence>MSDELLTHKNWLEFGEPFEEDDEVLAFKEAKKREAHKNGARENDTINREECKNGNMFGVYISKDVSSEKSNLSNISQR</sequence>
<dbReference type="EMBL" id="BLAL01000162">
    <property type="protein sequence ID" value="GES86621.1"/>
    <property type="molecule type" value="Genomic_DNA"/>
</dbReference>
<gene>
    <name evidence="1" type="ORF">RCL2_001367400</name>
</gene>
<evidence type="ECO:0000313" key="2">
    <source>
        <dbReference type="Proteomes" id="UP000615446"/>
    </source>
</evidence>
<dbReference type="Proteomes" id="UP000615446">
    <property type="component" value="Unassembled WGS sequence"/>
</dbReference>
<dbReference type="OrthoDB" id="2317037at2759"/>
<name>A0A8H3LHB7_9GLOM</name>
<protein>
    <submittedName>
        <fullName evidence="1">Uncharacterized protein</fullName>
    </submittedName>
</protein>